<name>A0A9X1PXV4_STRM4</name>
<dbReference type="EMBL" id="JAKEIP010000033">
    <property type="protein sequence ID" value="MCF1594239.1"/>
    <property type="molecule type" value="Genomic_DNA"/>
</dbReference>
<dbReference type="PANTHER" id="PTHR43422:SF3">
    <property type="entry name" value="THIAMINE THIAZOLE SYNTHASE"/>
    <property type="match status" value="1"/>
</dbReference>
<comment type="caution">
    <text evidence="1">The sequence shown here is derived from an EMBL/GenBank/DDBJ whole genome shotgun (WGS) entry which is preliminary data.</text>
</comment>
<dbReference type="PANTHER" id="PTHR43422">
    <property type="entry name" value="THIAMINE THIAZOLE SYNTHASE"/>
    <property type="match status" value="1"/>
</dbReference>
<sequence length="468" mass="50035">MNERPAPDVRTAVVLGGSHTGMLAARALAGFADRVVVVDRDALPDGPEPRKGLPQARHAHMLWSGGVRAMEELLPGITEVLQAAGARRLPVTTDVVAMSARGWFRRWPESHHVILAGRDLLDATVRAQVLADERIELVERAEAVGLLGTAAAVTGVRIRTHDGAERTLSACLVVDATGRGSVAPKWLSALGLPAPERREVDSGLVYASRLYLAPEHARDGFPVVNVQPDPHDGGPGRAGFLLPIEDGRWIVTLSGTRGGEPPATAEDFAPFAREKLRHPLIGELIENAEPISPVSCTRTTVNRRFFYERMPAWPENLVVLGDALAAFNPVYGHGLAVAAQSALILRDLTRRHTPTTPGLARRVQRAVTRPVAAAWDMAIGQDVFYPGATESGPTLRERLVAAYVARLMHTATGNGRIARRVTDVTSLERGAEVLLTPSVLLAAAIGPLKPALNGPPLTGEERKAGGLV</sequence>
<protein>
    <submittedName>
        <fullName evidence="1">Pyridine nucleotide-disulfide oxidoreductase</fullName>
    </submittedName>
</protein>
<accession>A0A9X1PXV4</accession>
<dbReference type="InterPro" id="IPR036188">
    <property type="entry name" value="FAD/NAD-bd_sf"/>
</dbReference>
<dbReference type="AlphaFoldDB" id="A0A9X1PXV4"/>
<dbReference type="RefSeq" id="WP_234762503.1">
    <property type="nucleotide sequence ID" value="NZ_JAKEIP010000033.1"/>
</dbReference>
<keyword evidence="2" id="KW-1185">Reference proteome</keyword>
<dbReference type="Proteomes" id="UP001139384">
    <property type="component" value="Unassembled WGS sequence"/>
</dbReference>
<dbReference type="SUPFAM" id="SSF51905">
    <property type="entry name" value="FAD/NAD(P)-binding domain"/>
    <property type="match status" value="1"/>
</dbReference>
<evidence type="ECO:0000313" key="2">
    <source>
        <dbReference type="Proteomes" id="UP001139384"/>
    </source>
</evidence>
<evidence type="ECO:0000313" key="1">
    <source>
        <dbReference type="EMBL" id="MCF1594239.1"/>
    </source>
</evidence>
<proteinExistence type="predicted"/>
<dbReference type="Gene3D" id="3.50.50.60">
    <property type="entry name" value="FAD/NAD(P)-binding domain"/>
    <property type="match status" value="1"/>
</dbReference>
<gene>
    <name evidence="1" type="ORF">L0P92_11750</name>
</gene>
<organism evidence="1 2">
    <name type="scientific">Streptomyces muensis</name>
    <dbReference type="NCBI Taxonomy" id="1077944"/>
    <lineage>
        <taxon>Bacteria</taxon>
        <taxon>Bacillati</taxon>
        <taxon>Actinomycetota</taxon>
        <taxon>Actinomycetes</taxon>
        <taxon>Kitasatosporales</taxon>
        <taxon>Streptomycetaceae</taxon>
        <taxon>Streptomyces</taxon>
    </lineage>
</organism>
<reference evidence="1" key="1">
    <citation type="submission" date="2022-01" db="EMBL/GenBank/DDBJ databases">
        <title>Draft Genome Sequences of Seven Type Strains of the Genus Streptomyces.</title>
        <authorList>
            <person name="Aziz S."/>
            <person name="Coretto E."/>
            <person name="Chronakova A."/>
            <person name="Sproer C."/>
            <person name="Huber K."/>
            <person name="Nouioui I."/>
            <person name="Gross H."/>
        </authorList>
    </citation>
    <scope>NUCLEOTIDE SEQUENCE</scope>
    <source>
        <strain evidence="1">DSM 103493</strain>
    </source>
</reference>